<dbReference type="RefSeq" id="WP_091159458.1">
    <property type="nucleotide sequence ID" value="NZ_FNOT01000011.1"/>
</dbReference>
<evidence type="ECO:0000313" key="3">
    <source>
        <dbReference type="EMBL" id="SDY78123.1"/>
    </source>
</evidence>
<feature type="domain" description="Alpha/beta hydrolase fold-3" evidence="2">
    <location>
        <begin position="80"/>
        <end position="277"/>
    </location>
</feature>
<dbReference type="InterPro" id="IPR029058">
    <property type="entry name" value="AB_hydrolase_fold"/>
</dbReference>
<accession>A0A1H3MNR2</accession>
<dbReference type="EMBL" id="FNOT01000011">
    <property type="protein sequence ID" value="SDY78123.1"/>
    <property type="molecule type" value="Genomic_DNA"/>
</dbReference>
<dbReference type="GO" id="GO:0016787">
    <property type="term" value="F:hydrolase activity"/>
    <property type="evidence" value="ECO:0007669"/>
    <property type="project" value="UniProtKB-KW"/>
</dbReference>
<dbReference type="STRING" id="1137993.SAMN05660209_03704"/>
<dbReference type="InterPro" id="IPR013094">
    <property type="entry name" value="AB_hydrolase_3"/>
</dbReference>
<gene>
    <name evidence="3" type="ORF">SAMN05660209_03704</name>
</gene>
<reference evidence="4" key="1">
    <citation type="submission" date="2016-10" db="EMBL/GenBank/DDBJ databases">
        <authorList>
            <person name="Varghese N."/>
            <person name="Submissions S."/>
        </authorList>
    </citation>
    <scope>NUCLEOTIDE SEQUENCE [LARGE SCALE GENOMIC DNA]</scope>
    <source>
        <strain evidence="4">DSM 45422</strain>
    </source>
</reference>
<dbReference type="InterPro" id="IPR050300">
    <property type="entry name" value="GDXG_lipolytic_enzyme"/>
</dbReference>
<dbReference type="AlphaFoldDB" id="A0A1H3MNR2"/>
<keyword evidence="1" id="KW-0378">Hydrolase</keyword>
<evidence type="ECO:0000256" key="1">
    <source>
        <dbReference type="ARBA" id="ARBA00022801"/>
    </source>
</evidence>
<sequence>MPSTVSRSLPALFRLFGFRREFADPEAMLRGVRDRMVRPVPYGPPRGLRSVEIEVDVRHDTGWPVYRVLPRHRTPTRAAVYVHGGAWVNQIHPLHWRLVAGLAARSGTAITVPIYPLAPVGTAATVVPAVADLVAALVDRYGAGQVAALGDSAGGQIVLSAAQLLRDRGVPPLHRTVLVSPALDLTLDNPEIDLVEPQDPWLARPGTRAAIELWRGDLSIKDPLVSPLFGELAGLGPLTVFSGTRDITSPDTRLLVSRARAAGVPVDHHEEAGLVHVHPLLPVPEGRRARRLMAALLDD</sequence>
<keyword evidence="4" id="KW-1185">Reference proteome</keyword>
<evidence type="ECO:0000259" key="2">
    <source>
        <dbReference type="Pfam" id="PF07859"/>
    </source>
</evidence>
<dbReference type="Pfam" id="PF07859">
    <property type="entry name" value="Abhydrolase_3"/>
    <property type="match status" value="1"/>
</dbReference>
<evidence type="ECO:0000313" key="4">
    <source>
        <dbReference type="Proteomes" id="UP000198921"/>
    </source>
</evidence>
<dbReference type="SUPFAM" id="SSF53474">
    <property type="entry name" value="alpha/beta-Hydrolases"/>
    <property type="match status" value="1"/>
</dbReference>
<proteinExistence type="predicted"/>
<dbReference type="Gene3D" id="3.40.50.1820">
    <property type="entry name" value="alpha/beta hydrolase"/>
    <property type="match status" value="1"/>
</dbReference>
<protein>
    <submittedName>
        <fullName evidence="3">Acetyl esterase/lipase</fullName>
    </submittedName>
</protein>
<dbReference type="PANTHER" id="PTHR48081">
    <property type="entry name" value="AB HYDROLASE SUPERFAMILY PROTEIN C4A8.06C"/>
    <property type="match status" value="1"/>
</dbReference>
<dbReference type="OrthoDB" id="9803828at2"/>
<dbReference type="Proteomes" id="UP000198921">
    <property type="component" value="Unassembled WGS sequence"/>
</dbReference>
<dbReference type="PANTHER" id="PTHR48081:SF8">
    <property type="entry name" value="ALPHA_BETA HYDROLASE FOLD-3 DOMAIN-CONTAINING PROTEIN-RELATED"/>
    <property type="match status" value="1"/>
</dbReference>
<name>A0A1H3MNR2_9ACTN</name>
<organism evidence="3 4">
    <name type="scientific">Geodermatophilus africanus</name>
    <dbReference type="NCBI Taxonomy" id="1137993"/>
    <lineage>
        <taxon>Bacteria</taxon>
        <taxon>Bacillati</taxon>
        <taxon>Actinomycetota</taxon>
        <taxon>Actinomycetes</taxon>
        <taxon>Geodermatophilales</taxon>
        <taxon>Geodermatophilaceae</taxon>
        <taxon>Geodermatophilus</taxon>
    </lineage>
</organism>